<evidence type="ECO:0008006" key="2">
    <source>
        <dbReference type="Google" id="ProtNLM"/>
    </source>
</evidence>
<name>A0A5J4RFB1_9ZZZZ</name>
<dbReference type="EMBL" id="SNRY01001294">
    <property type="protein sequence ID" value="KAA6332025.1"/>
    <property type="molecule type" value="Genomic_DNA"/>
</dbReference>
<proteinExistence type="predicted"/>
<reference evidence="1" key="1">
    <citation type="submission" date="2019-03" db="EMBL/GenBank/DDBJ databases">
        <title>Single cell metagenomics reveals metabolic interactions within the superorganism composed of flagellate Streblomastix strix and complex community of Bacteroidetes bacteria on its surface.</title>
        <authorList>
            <person name="Treitli S.C."/>
            <person name="Kolisko M."/>
            <person name="Husnik F."/>
            <person name="Keeling P."/>
            <person name="Hampl V."/>
        </authorList>
    </citation>
    <scope>NUCLEOTIDE SEQUENCE</scope>
    <source>
        <strain evidence="1">STM</strain>
    </source>
</reference>
<sequence length="80" mass="9515">MKKSDFTYDIDKHTLFFYSQLSERDKRLFVGLETMKAGYNGVVDMSQKFDIHQHTVRRGKKELLQEIVLATDKSSSKRRW</sequence>
<protein>
    <recommendedName>
        <fullName evidence="2">Transposase Helix-turn-helix domain-containing protein</fullName>
    </recommendedName>
</protein>
<evidence type="ECO:0000313" key="1">
    <source>
        <dbReference type="EMBL" id="KAA6332025.1"/>
    </source>
</evidence>
<organism evidence="1">
    <name type="scientific">termite gut metagenome</name>
    <dbReference type="NCBI Taxonomy" id="433724"/>
    <lineage>
        <taxon>unclassified sequences</taxon>
        <taxon>metagenomes</taxon>
        <taxon>organismal metagenomes</taxon>
    </lineage>
</organism>
<dbReference type="AlphaFoldDB" id="A0A5J4RFB1"/>
<comment type="caution">
    <text evidence="1">The sequence shown here is derived from an EMBL/GenBank/DDBJ whole genome shotgun (WGS) entry which is preliminary data.</text>
</comment>
<accession>A0A5J4RFB1</accession>
<gene>
    <name evidence="1" type="ORF">EZS27_019425</name>
</gene>